<organism evidence="2 3">
    <name type="scientific">Ilex paraguariensis</name>
    <name type="common">yerba mate</name>
    <dbReference type="NCBI Taxonomy" id="185542"/>
    <lineage>
        <taxon>Eukaryota</taxon>
        <taxon>Viridiplantae</taxon>
        <taxon>Streptophyta</taxon>
        <taxon>Embryophyta</taxon>
        <taxon>Tracheophyta</taxon>
        <taxon>Spermatophyta</taxon>
        <taxon>Magnoliopsida</taxon>
        <taxon>eudicotyledons</taxon>
        <taxon>Gunneridae</taxon>
        <taxon>Pentapetalae</taxon>
        <taxon>asterids</taxon>
        <taxon>campanulids</taxon>
        <taxon>Aquifoliales</taxon>
        <taxon>Aquifoliaceae</taxon>
        <taxon>Ilex</taxon>
    </lineage>
</organism>
<sequence length="247" mass="27408">MKIPTKQNTKTVGGWELLSLTISFLHTAQSYDSRIESSQKQIRQIRMSGRKMKDKNSREEDPQNGKLKIQRCPVLLSNSNSNSNSNSCGWGGRRRSLLFQNSPPVLKPGIPRHFPVASICLNRTSIVFAVAGNGIISRVQKQKLERSSSSTFKMASSSPLIDLGRRQLRIRPSPELGLLSLLFVLSTSLARFAASMHKLSKVVSEEVPGTLFSLKLSGLEINDLTLKLSNLSQNISGSPYVREDKKQ</sequence>
<comment type="caution">
    <text evidence="2">The sequence shown here is derived from an EMBL/GenBank/DDBJ whole genome shotgun (WGS) entry which is preliminary data.</text>
</comment>
<evidence type="ECO:0000313" key="3">
    <source>
        <dbReference type="Proteomes" id="UP001642360"/>
    </source>
</evidence>
<protein>
    <submittedName>
        <fullName evidence="2">Uncharacterized protein</fullName>
    </submittedName>
</protein>
<name>A0ABC8U9R9_9AQUA</name>
<dbReference type="EMBL" id="CAUOFW020006896">
    <property type="protein sequence ID" value="CAK9176730.1"/>
    <property type="molecule type" value="Genomic_DNA"/>
</dbReference>
<feature type="region of interest" description="Disordered" evidence="1">
    <location>
        <begin position="46"/>
        <end position="69"/>
    </location>
</feature>
<evidence type="ECO:0000256" key="1">
    <source>
        <dbReference type="SAM" id="MobiDB-lite"/>
    </source>
</evidence>
<dbReference type="AlphaFoldDB" id="A0ABC8U9R9"/>
<dbReference type="PANTHER" id="PTHR33825">
    <property type="entry name" value="CHITINASE-LIKE PROTEIN"/>
    <property type="match status" value="1"/>
</dbReference>
<keyword evidence="3" id="KW-1185">Reference proteome</keyword>
<dbReference type="Proteomes" id="UP001642360">
    <property type="component" value="Unassembled WGS sequence"/>
</dbReference>
<evidence type="ECO:0000313" key="2">
    <source>
        <dbReference type="EMBL" id="CAK9176730.1"/>
    </source>
</evidence>
<feature type="compositionally biased region" description="Basic and acidic residues" evidence="1">
    <location>
        <begin position="54"/>
        <end position="63"/>
    </location>
</feature>
<proteinExistence type="predicted"/>
<gene>
    <name evidence="2" type="ORF">ILEXP_LOCUS46596</name>
</gene>
<reference evidence="2 3" key="1">
    <citation type="submission" date="2024-02" db="EMBL/GenBank/DDBJ databases">
        <authorList>
            <person name="Vignale AGUSTIN F."/>
            <person name="Sosa J E."/>
            <person name="Modenutti C."/>
        </authorList>
    </citation>
    <scope>NUCLEOTIDE SEQUENCE [LARGE SCALE GENOMIC DNA]</scope>
</reference>
<accession>A0ABC8U9R9</accession>
<dbReference type="PANTHER" id="PTHR33825:SF4">
    <property type="entry name" value="OS05G0137600 PROTEIN"/>
    <property type="match status" value="1"/>
</dbReference>